<comment type="subcellular location">
    <subcellularLocation>
        <location evidence="7 8">Cytoplasm</location>
    </subcellularLocation>
</comment>
<dbReference type="InterPro" id="IPR036615">
    <property type="entry name" value="Mur_ligase_C_dom_sf"/>
</dbReference>
<dbReference type="InterPro" id="IPR004101">
    <property type="entry name" value="Mur_ligase_C"/>
</dbReference>
<evidence type="ECO:0000259" key="9">
    <source>
        <dbReference type="Pfam" id="PF01225"/>
    </source>
</evidence>
<feature type="binding site" evidence="7">
    <location>
        <position position="179"/>
    </location>
    <ligand>
        <name>UDP-N-acetyl-alpha-D-muramoyl-L-alanyl-D-glutamate</name>
        <dbReference type="ChEBI" id="CHEBI:83900"/>
    </ligand>
</feature>
<name>A0A9E2BKP2_PSYF1</name>
<dbReference type="NCBIfam" id="NF001126">
    <property type="entry name" value="PRK00139.1-4"/>
    <property type="match status" value="1"/>
</dbReference>
<keyword evidence="7" id="KW-0547">Nucleotide-binding</keyword>
<keyword evidence="7" id="KW-0460">Magnesium</keyword>
<keyword evidence="7" id="KW-0963">Cytoplasm</keyword>
<feature type="binding site" evidence="7">
    <location>
        <begin position="111"/>
        <end position="117"/>
    </location>
    <ligand>
        <name>ATP</name>
        <dbReference type="ChEBI" id="CHEBI:30616"/>
    </ligand>
</feature>
<dbReference type="GO" id="GO:0000287">
    <property type="term" value="F:magnesium ion binding"/>
    <property type="evidence" value="ECO:0007669"/>
    <property type="project" value="UniProtKB-UniRule"/>
</dbReference>
<feature type="domain" description="Mur ligase N-terminal catalytic" evidence="9">
    <location>
        <begin position="25"/>
        <end position="96"/>
    </location>
</feature>
<keyword evidence="4 7" id="KW-0573">Peptidoglycan synthesis</keyword>
<evidence type="ECO:0000256" key="7">
    <source>
        <dbReference type="HAMAP-Rule" id="MF_00208"/>
    </source>
</evidence>
<comment type="caution">
    <text evidence="7">Lacks conserved residue(s) required for the propagation of feature annotation.</text>
</comment>
<evidence type="ECO:0000256" key="5">
    <source>
        <dbReference type="ARBA" id="ARBA00023306"/>
    </source>
</evidence>
<comment type="similarity">
    <text evidence="1 7">Belongs to the MurCDEF family. MurE subfamily.</text>
</comment>
<dbReference type="GO" id="GO:0051301">
    <property type="term" value="P:cell division"/>
    <property type="evidence" value="ECO:0007669"/>
    <property type="project" value="UniProtKB-KW"/>
</dbReference>
<keyword evidence="5 7" id="KW-0131">Cell cycle</keyword>
<dbReference type="InterPro" id="IPR000713">
    <property type="entry name" value="Mur_ligase_N"/>
</dbReference>
<proteinExistence type="inferred from homology"/>
<evidence type="ECO:0000259" key="10">
    <source>
        <dbReference type="Pfam" id="PF02875"/>
    </source>
</evidence>
<evidence type="ECO:0000256" key="2">
    <source>
        <dbReference type="ARBA" id="ARBA00022618"/>
    </source>
</evidence>
<dbReference type="PANTHER" id="PTHR23135">
    <property type="entry name" value="MUR LIGASE FAMILY MEMBER"/>
    <property type="match status" value="1"/>
</dbReference>
<reference evidence="12 13" key="1">
    <citation type="journal article" date="2021" name="bioRxiv">
        <title>Unique metabolic strategies in Hadean analogues reveal hints for primordial physiology.</title>
        <authorList>
            <person name="Nobu M.K."/>
            <person name="Nakai R."/>
            <person name="Tamazawa S."/>
            <person name="Mori H."/>
            <person name="Toyoda A."/>
            <person name="Ijiri A."/>
            <person name="Suzuki S."/>
            <person name="Kurokawa K."/>
            <person name="Kamagata Y."/>
            <person name="Tamaki H."/>
        </authorList>
    </citation>
    <scope>NUCLEOTIDE SEQUENCE [LARGE SCALE GENOMIC DNA]</scope>
    <source>
        <strain evidence="12">BS525</strain>
    </source>
</reference>
<dbReference type="SUPFAM" id="SSF53623">
    <property type="entry name" value="MurD-like peptide ligases, catalytic domain"/>
    <property type="match status" value="1"/>
</dbReference>
<dbReference type="EC" id="6.3.2.-" evidence="7"/>
<dbReference type="GO" id="GO:0016881">
    <property type="term" value="F:acid-amino acid ligase activity"/>
    <property type="evidence" value="ECO:0007669"/>
    <property type="project" value="UniProtKB-UniRule"/>
</dbReference>
<feature type="binding site" evidence="7">
    <location>
        <position position="31"/>
    </location>
    <ligand>
        <name>UDP-N-acetyl-alpha-D-muramoyl-L-alanyl-D-glutamate</name>
        <dbReference type="ChEBI" id="CHEBI:83900"/>
    </ligand>
</feature>
<evidence type="ECO:0000259" key="11">
    <source>
        <dbReference type="Pfam" id="PF08245"/>
    </source>
</evidence>
<feature type="modified residue" description="N6-carboxylysine" evidence="7">
    <location>
        <position position="219"/>
    </location>
</feature>
<dbReference type="InterPro" id="IPR013221">
    <property type="entry name" value="Mur_ligase_cen"/>
</dbReference>
<keyword evidence="2 7" id="KW-0132">Cell division</keyword>
<dbReference type="SUPFAM" id="SSF53244">
    <property type="entry name" value="MurD-like peptide ligases, peptide-binding domain"/>
    <property type="match status" value="1"/>
</dbReference>
<evidence type="ECO:0000313" key="13">
    <source>
        <dbReference type="Proteomes" id="UP000811545"/>
    </source>
</evidence>
<dbReference type="GO" id="GO:0071555">
    <property type="term" value="P:cell wall organization"/>
    <property type="evidence" value="ECO:0007669"/>
    <property type="project" value="UniProtKB-KW"/>
</dbReference>
<feature type="domain" description="Mur ligase C-terminal" evidence="10">
    <location>
        <begin position="330"/>
        <end position="462"/>
    </location>
</feature>
<keyword evidence="7 12" id="KW-0436">Ligase</keyword>
<protein>
    <recommendedName>
        <fullName evidence="7">UDP-N-acetylmuramyl-tripeptide synthetase</fullName>
        <ecNumber evidence="7">6.3.2.-</ecNumber>
    </recommendedName>
    <alternativeName>
        <fullName evidence="7">UDP-MurNAc-tripeptide synthetase</fullName>
    </alternativeName>
</protein>
<comment type="caution">
    <text evidence="12">The sequence shown here is derived from an EMBL/GenBank/DDBJ whole genome shotgun (WGS) entry which is preliminary data.</text>
</comment>
<dbReference type="Gene3D" id="3.90.190.20">
    <property type="entry name" value="Mur ligase, C-terminal domain"/>
    <property type="match status" value="1"/>
</dbReference>
<comment type="PTM">
    <text evidence="7">Carboxylation is probably crucial for Mg(2+) binding and, consequently, for the gamma-phosphate positioning of ATP.</text>
</comment>
<dbReference type="EMBL" id="QLTW01000026">
    <property type="protein sequence ID" value="MBT9144849.1"/>
    <property type="molecule type" value="Genomic_DNA"/>
</dbReference>
<dbReference type="SUPFAM" id="SSF63418">
    <property type="entry name" value="MurE/MurF N-terminal domain"/>
    <property type="match status" value="1"/>
</dbReference>
<sequence length="495" mass="55455">MILKDILQYSLGNTLKTNEESLIVRNIVFDSRKIIPGSLFVAIKGINLDGHDFIREAFSRGAVASVVEKEELVSSDYPMFLVKDTRETLAYLSQIFYNNPSKKLNIIGVTGTNGKTSTVFLIREMLGGQFQGAVSGTVGFSVANYSETLNETTPDSVTLARLMDITVANKVPYFVMEISSHGLKQKRVFNIQPSLAVFTSFSRDHLDYHKTMENYFQAKLLLFRSLNEDSYALINWDNPWIRQVKNHTRAKVLTYGLESKADFQTISITGAGRNTVLNLILMGKNEEFETSYKGKFNFYNLLASIAAGYVCGVPVNLLKERALNPPKVPGRMEKIDLGQPYQVFVDFAHNPEGLNMAFQFLKQLKGRRRIIIVFGAVGEGDVEKRPLMGRISAHEADYSIITTDNPKNEDPESIIENIRVGMQGAGKVEGKDYVVILNRQEAIEIGLTLAQENDVVLIAGRGHETEQKIGSRKVFLDDREVVKNYLKLQGFPQNG</sequence>
<keyword evidence="7" id="KW-0067">ATP-binding</keyword>
<dbReference type="PANTHER" id="PTHR23135:SF4">
    <property type="entry name" value="UDP-N-ACETYLMURAMOYL-L-ALANYL-D-GLUTAMATE--2,6-DIAMINOPIMELATE LIGASE MURE HOMOLOG, CHLOROPLASTIC"/>
    <property type="match status" value="1"/>
</dbReference>
<evidence type="ECO:0000256" key="3">
    <source>
        <dbReference type="ARBA" id="ARBA00022960"/>
    </source>
</evidence>
<dbReference type="Gene3D" id="3.40.1190.10">
    <property type="entry name" value="Mur-like, catalytic domain"/>
    <property type="match status" value="1"/>
</dbReference>
<dbReference type="Gene3D" id="3.40.1390.10">
    <property type="entry name" value="MurE/MurF, N-terminal domain"/>
    <property type="match status" value="1"/>
</dbReference>
<comment type="function">
    <text evidence="7">Catalyzes the addition of an amino acid to the nucleotide precursor UDP-N-acetylmuramoyl-L-alanyl-D-glutamate (UMAG) in the biosynthesis of bacterial cell-wall peptidoglycan.</text>
</comment>
<feature type="domain" description="Mur ligase central" evidence="11">
    <location>
        <begin position="109"/>
        <end position="307"/>
    </location>
</feature>
<evidence type="ECO:0000256" key="8">
    <source>
        <dbReference type="RuleBase" id="RU004135"/>
    </source>
</evidence>
<dbReference type="HAMAP" id="MF_00208">
    <property type="entry name" value="MurE"/>
    <property type="match status" value="1"/>
</dbReference>
<dbReference type="InterPro" id="IPR035911">
    <property type="entry name" value="MurE/MurF_N"/>
</dbReference>
<dbReference type="GO" id="GO:0005737">
    <property type="term" value="C:cytoplasm"/>
    <property type="evidence" value="ECO:0007669"/>
    <property type="project" value="UniProtKB-SubCell"/>
</dbReference>
<comment type="pathway">
    <text evidence="7 8">Cell wall biogenesis; peptidoglycan biosynthesis.</text>
</comment>
<dbReference type="AlphaFoldDB" id="A0A9E2BKP2"/>
<dbReference type="GO" id="GO:0009252">
    <property type="term" value="P:peptidoglycan biosynthetic process"/>
    <property type="evidence" value="ECO:0007669"/>
    <property type="project" value="UniProtKB-UniRule"/>
</dbReference>
<evidence type="ECO:0000256" key="4">
    <source>
        <dbReference type="ARBA" id="ARBA00022984"/>
    </source>
</evidence>
<dbReference type="InterPro" id="IPR036565">
    <property type="entry name" value="Mur-like_cat_sf"/>
</dbReference>
<evidence type="ECO:0000313" key="12">
    <source>
        <dbReference type="EMBL" id="MBT9144849.1"/>
    </source>
</evidence>
<dbReference type="Proteomes" id="UP000811545">
    <property type="component" value="Unassembled WGS sequence"/>
</dbReference>
<dbReference type="Pfam" id="PF08245">
    <property type="entry name" value="Mur_ligase_M"/>
    <property type="match status" value="1"/>
</dbReference>
<keyword evidence="3 7" id="KW-0133">Cell shape</keyword>
<feature type="binding site" evidence="7">
    <location>
        <position position="185"/>
    </location>
    <ligand>
        <name>UDP-N-acetyl-alpha-D-muramoyl-L-alanyl-D-glutamate</name>
        <dbReference type="ChEBI" id="CHEBI:83900"/>
    </ligand>
</feature>
<dbReference type="InterPro" id="IPR005761">
    <property type="entry name" value="UDP-N-AcMur-Glu-dNH2Pim_ligase"/>
</dbReference>
<keyword evidence="6 7" id="KW-0961">Cell wall biogenesis/degradation</keyword>
<gene>
    <name evidence="12" type="primary">murE_1</name>
    <name evidence="7" type="synonym">murE</name>
    <name evidence="12" type="ORF">DDT42_00705</name>
</gene>
<dbReference type="Pfam" id="PF02875">
    <property type="entry name" value="Mur_ligase_C"/>
    <property type="match status" value="1"/>
</dbReference>
<evidence type="ECO:0000256" key="6">
    <source>
        <dbReference type="ARBA" id="ARBA00023316"/>
    </source>
</evidence>
<feature type="binding site" evidence="7">
    <location>
        <position position="187"/>
    </location>
    <ligand>
        <name>UDP-N-acetyl-alpha-D-muramoyl-L-alanyl-D-glutamate</name>
        <dbReference type="ChEBI" id="CHEBI:83900"/>
    </ligand>
</feature>
<feature type="binding site" evidence="7">
    <location>
        <begin position="152"/>
        <end position="153"/>
    </location>
    <ligand>
        <name>UDP-N-acetyl-alpha-D-muramoyl-L-alanyl-D-glutamate</name>
        <dbReference type="ChEBI" id="CHEBI:83900"/>
    </ligand>
</feature>
<evidence type="ECO:0000256" key="1">
    <source>
        <dbReference type="ARBA" id="ARBA00005898"/>
    </source>
</evidence>
<dbReference type="GO" id="GO:0008360">
    <property type="term" value="P:regulation of cell shape"/>
    <property type="evidence" value="ECO:0007669"/>
    <property type="project" value="UniProtKB-KW"/>
</dbReference>
<organism evidence="12 13">
    <name type="scientific">Psychracetigena formicireducens</name>
    <dbReference type="NCBI Taxonomy" id="2986056"/>
    <lineage>
        <taxon>Bacteria</taxon>
        <taxon>Bacillati</taxon>
        <taxon>Candidatus Lithacetigenota</taxon>
        <taxon>Candidatus Psychracetigena</taxon>
    </lineage>
</organism>
<accession>A0A9E2BKP2</accession>
<dbReference type="Pfam" id="PF01225">
    <property type="entry name" value="Mur_ligase"/>
    <property type="match status" value="1"/>
</dbReference>
<comment type="cofactor">
    <cofactor evidence="7">
        <name>Mg(2+)</name>
        <dbReference type="ChEBI" id="CHEBI:18420"/>
    </cofactor>
</comment>
<dbReference type="GO" id="GO:0005524">
    <property type="term" value="F:ATP binding"/>
    <property type="evidence" value="ECO:0007669"/>
    <property type="project" value="UniProtKB-UniRule"/>
</dbReference>
<dbReference type="NCBIfam" id="TIGR01085">
    <property type="entry name" value="murE"/>
    <property type="match status" value="1"/>
</dbReference>